<dbReference type="EMBL" id="JBEYRS010000012">
    <property type="protein sequence ID" value="MEW2365628.1"/>
    <property type="molecule type" value="Genomic_DNA"/>
</dbReference>
<sequence>MTDRITADILVEAFDLAKPDFDDLKDRIEEAAAAHKATVTVDGRLYPGADAPADRAAVLREAADAIDAAFPGFGIDRYVRHGADLLRRMADEAQQAGESRG</sequence>
<dbReference type="RefSeq" id="WP_359780884.1">
    <property type="nucleotide sequence ID" value="NZ_JBEYRR010000008.1"/>
</dbReference>
<evidence type="ECO:0000313" key="1">
    <source>
        <dbReference type="EMBL" id="MEW2365628.1"/>
    </source>
</evidence>
<accession>A0ABV3M1P5</accession>
<evidence type="ECO:0000313" key="2">
    <source>
        <dbReference type="Proteomes" id="UP001553843"/>
    </source>
</evidence>
<dbReference type="Proteomes" id="UP001553843">
    <property type="component" value="Unassembled WGS sequence"/>
</dbReference>
<reference evidence="1 2" key="1">
    <citation type="submission" date="2024-06" db="EMBL/GenBank/DDBJ databases">
        <title>The Natural Products Discovery Center: Release of the First 8490 Sequenced Strains for Exploring Actinobacteria Biosynthetic Diversity.</title>
        <authorList>
            <person name="Kalkreuter E."/>
            <person name="Kautsar S.A."/>
            <person name="Yang D."/>
            <person name="Bader C.D."/>
            <person name="Teijaro C.N."/>
            <person name="Fluegel L."/>
            <person name="Davis C.M."/>
            <person name="Simpson J.R."/>
            <person name="Lauterbach L."/>
            <person name="Steele A.D."/>
            <person name="Gui C."/>
            <person name="Meng S."/>
            <person name="Li G."/>
            <person name="Viehrig K."/>
            <person name="Ye F."/>
            <person name="Su P."/>
            <person name="Kiefer A.F."/>
            <person name="Nichols A."/>
            <person name="Cepeda A.J."/>
            <person name="Yan W."/>
            <person name="Fan B."/>
            <person name="Jiang Y."/>
            <person name="Adhikari A."/>
            <person name="Zheng C.-J."/>
            <person name="Schuster L."/>
            <person name="Cowan T.M."/>
            <person name="Smanski M.J."/>
            <person name="Chevrette M.G."/>
            <person name="De Carvalho L.P.S."/>
            <person name="Shen B."/>
        </authorList>
    </citation>
    <scope>NUCLEOTIDE SEQUENCE [LARGE SCALE GENOMIC DNA]</scope>
    <source>
        <strain evidence="1 2">NPDC047833</strain>
    </source>
</reference>
<keyword evidence="2" id="KW-1185">Reference proteome</keyword>
<organism evidence="1 2">
    <name type="scientific">Streptomyces huasconensis</name>
    <dbReference type="NCBI Taxonomy" id="1854574"/>
    <lineage>
        <taxon>Bacteria</taxon>
        <taxon>Bacillati</taxon>
        <taxon>Actinomycetota</taxon>
        <taxon>Actinomycetes</taxon>
        <taxon>Kitasatosporales</taxon>
        <taxon>Streptomycetaceae</taxon>
        <taxon>Streptomyces</taxon>
    </lineage>
</organism>
<protein>
    <submittedName>
        <fullName evidence="1">Uncharacterized protein</fullName>
    </submittedName>
</protein>
<name>A0ABV3M1P5_9ACTN</name>
<comment type="caution">
    <text evidence="1">The sequence shown here is derived from an EMBL/GenBank/DDBJ whole genome shotgun (WGS) entry which is preliminary data.</text>
</comment>
<proteinExistence type="predicted"/>
<gene>
    <name evidence="1" type="ORF">AB0887_27215</name>
</gene>